<dbReference type="Gene3D" id="2.10.260.10">
    <property type="match status" value="1"/>
</dbReference>
<protein>
    <submittedName>
        <fullName evidence="2">AbrB family transcriptional regulator</fullName>
    </submittedName>
</protein>
<dbReference type="EMBL" id="QMRA01000060">
    <property type="protein sequence ID" value="RLE53579.1"/>
    <property type="molecule type" value="Genomic_DNA"/>
</dbReference>
<dbReference type="Pfam" id="PF04014">
    <property type="entry name" value="MazE_antitoxin"/>
    <property type="match status" value="1"/>
</dbReference>
<name>A0A497F2Q0_9CREN</name>
<dbReference type="PANTHER" id="PTHR34860">
    <property type="entry name" value="REPRESSOR-LIKE PROTEIN SSO7C3"/>
    <property type="match status" value="1"/>
</dbReference>
<dbReference type="AlphaFoldDB" id="A0A497F2Q0"/>
<evidence type="ECO:0000313" key="3">
    <source>
        <dbReference type="Proteomes" id="UP000269499"/>
    </source>
</evidence>
<sequence>MSIIKVTRKYQVTIPEVIRQKLGVNVGDKVLVTYDEEEGVIKMRLLKRVERTRLKLGRKLTAEEVERAILEGLRKCLDLEQ</sequence>
<dbReference type="GO" id="GO:0003677">
    <property type="term" value="F:DNA binding"/>
    <property type="evidence" value="ECO:0007669"/>
    <property type="project" value="InterPro"/>
</dbReference>
<dbReference type="PANTHER" id="PTHR34860:SF6">
    <property type="entry name" value="REPRESSOR-LIKE PROTEIN SSO7C3"/>
    <property type="match status" value="1"/>
</dbReference>
<reference evidence="2 3" key="1">
    <citation type="submission" date="2018-06" db="EMBL/GenBank/DDBJ databases">
        <title>Extensive metabolic versatility and redundancy in microbially diverse, dynamic hydrothermal sediments.</title>
        <authorList>
            <person name="Dombrowski N."/>
            <person name="Teske A."/>
            <person name="Baker B.J."/>
        </authorList>
    </citation>
    <scope>NUCLEOTIDE SEQUENCE [LARGE SCALE GENOMIC DNA]</scope>
    <source>
        <strain evidence="2">B20_G2</strain>
    </source>
</reference>
<feature type="domain" description="SpoVT-AbrB" evidence="1">
    <location>
        <begin position="4"/>
        <end position="50"/>
    </location>
</feature>
<dbReference type="SUPFAM" id="SSF89447">
    <property type="entry name" value="AbrB/MazE/MraZ-like"/>
    <property type="match status" value="1"/>
</dbReference>
<gene>
    <name evidence="2" type="ORF">DRJ26_03190</name>
</gene>
<dbReference type="SMART" id="SM00966">
    <property type="entry name" value="SpoVT_AbrB"/>
    <property type="match status" value="1"/>
</dbReference>
<dbReference type="Proteomes" id="UP000269499">
    <property type="component" value="Unassembled WGS sequence"/>
</dbReference>
<dbReference type="NCBIfam" id="TIGR01439">
    <property type="entry name" value="lp_hng_hel_AbrB"/>
    <property type="match status" value="1"/>
</dbReference>
<organism evidence="2 3">
    <name type="scientific">Thermoproteota archaeon</name>
    <dbReference type="NCBI Taxonomy" id="2056631"/>
    <lineage>
        <taxon>Archaea</taxon>
        <taxon>Thermoproteota</taxon>
    </lineage>
</organism>
<accession>A0A497F2Q0</accession>
<evidence type="ECO:0000313" key="2">
    <source>
        <dbReference type="EMBL" id="RLE53579.1"/>
    </source>
</evidence>
<evidence type="ECO:0000259" key="1">
    <source>
        <dbReference type="SMART" id="SM00966"/>
    </source>
</evidence>
<comment type="caution">
    <text evidence="2">The sequence shown here is derived from an EMBL/GenBank/DDBJ whole genome shotgun (WGS) entry which is preliminary data.</text>
</comment>
<proteinExistence type="predicted"/>
<dbReference type="InterPro" id="IPR007159">
    <property type="entry name" value="SpoVT-AbrB_dom"/>
</dbReference>
<dbReference type="InterPro" id="IPR037914">
    <property type="entry name" value="SpoVT-AbrB_sf"/>
</dbReference>
<dbReference type="InterPro" id="IPR052975">
    <property type="entry name" value="Repressor-like_regulatory"/>
</dbReference>